<proteinExistence type="predicted"/>
<comment type="caution">
    <text evidence="1">The sequence shown here is derived from an EMBL/GenBank/DDBJ whole genome shotgun (WGS) entry which is preliminary data.</text>
</comment>
<keyword evidence="2" id="KW-1185">Reference proteome</keyword>
<sequence>MRRGRPRTEIIDKDCVWRIFTWCELLVPFWDKARTAAKPAVVASEREERAKRVQKNFQAEQRKFAEDQKKHLLGTPKYERTPAKMMANVFISGMRQNTCCWPSEESVEDAEAVRDA</sequence>
<organism evidence="1 2">
    <name type="scientific">Heterodera trifolii</name>
    <dbReference type="NCBI Taxonomy" id="157864"/>
    <lineage>
        <taxon>Eukaryota</taxon>
        <taxon>Metazoa</taxon>
        <taxon>Ecdysozoa</taxon>
        <taxon>Nematoda</taxon>
        <taxon>Chromadorea</taxon>
        <taxon>Rhabditida</taxon>
        <taxon>Tylenchina</taxon>
        <taxon>Tylenchomorpha</taxon>
        <taxon>Tylenchoidea</taxon>
        <taxon>Heteroderidae</taxon>
        <taxon>Heteroderinae</taxon>
        <taxon>Heterodera</taxon>
    </lineage>
</organism>
<reference evidence="1 2" key="1">
    <citation type="submission" date="2024-10" db="EMBL/GenBank/DDBJ databases">
        <authorList>
            <person name="Kim D."/>
        </authorList>
    </citation>
    <scope>NUCLEOTIDE SEQUENCE [LARGE SCALE GENOMIC DNA]</scope>
    <source>
        <strain evidence="1">BH-2024</strain>
    </source>
</reference>
<evidence type="ECO:0000313" key="1">
    <source>
        <dbReference type="EMBL" id="KAL3086019.1"/>
    </source>
</evidence>
<dbReference type="AlphaFoldDB" id="A0ABD2J1N5"/>
<evidence type="ECO:0000313" key="2">
    <source>
        <dbReference type="Proteomes" id="UP001620626"/>
    </source>
</evidence>
<accession>A0ABD2J1N5</accession>
<dbReference type="EMBL" id="JBICBT010001050">
    <property type="protein sequence ID" value="KAL3086019.1"/>
    <property type="molecule type" value="Genomic_DNA"/>
</dbReference>
<gene>
    <name evidence="1" type="ORF">niasHT_030443</name>
</gene>
<name>A0ABD2J1N5_9BILA</name>
<protein>
    <submittedName>
        <fullName evidence="1">Uncharacterized protein</fullName>
    </submittedName>
</protein>
<dbReference type="Proteomes" id="UP001620626">
    <property type="component" value="Unassembled WGS sequence"/>
</dbReference>